<reference evidence="8" key="2">
    <citation type="submission" date="2016-10" db="EMBL/GenBank/DDBJ databases">
        <title>Chloroplast genomes as a tool to resolve red algal phylogenies: a case study in the Nemaliales.</title>
        <authorList>
            <person name="Costa J.F."/>
            <person name="Lin S.M."/>
            <person name="Macaya E.C."/>
            <person name="Fernandez-Garcia C."/>
            <person name="Verbruggen H."/>
        </authorList>
    </citation>
    <scope>NUCLEOTIDE SEQUENCE</scope>
    <source>
        <strain evidence="8">J.0165</strain>
    </source>
</reference>
<dbReference type="GO" id="GO:0006355">
    <property type="term" value="P:regulation of DNA-templated transcription"/>
    <property type="evidence" value="ECO:0007669"/>
    <property type="project" value="InterPro"/>
</dbReference>
<dbReference type="GO" id="GO:0000976">
    <property type="term" value="F:transcription cis-regulatory region binding"/>
    <property type="evidence" value="ECO:0007669"/>
    <property type="project" value="TreeGrafter"/>
</dbReference>
<evidence type="ECO:0000313" key="8">
    <source>
        <dbReference type="EMBL" id="SCW24091.1"/>
    </source>
</evidence>
<dbReference type="EMBL" id="LT622862">
    <property type="protein sequence ID" value="SCW21231.1"/>
    <property type="molecule type" value="Genomic_DNA"/>
</dbReference>
<dbReference type="PRINTS" id="PR00038">
    <property type="entry name" value="HTHLUXR"/>
</dbReference>
<dbReference type="Pfam" id="PF00196">
    <property type="entry name" value="GerE"/>
    <property type="match status" value="1"/>
</dbReference>
<geneLocation type="chloroplast" evidence="8"/>
<dbReference type="InterPro" id="IPR001789">
    <property type="entry name" value="Sig_transdc_resp-reg_receiver"/>
</dbReference>
<evidence type="ECO:0000256" key="3">
    <source>
        <dbReference type="ARBA" id="ARBA00023163"/>
    </source>
</evidence>
<dbReference type="Pfam" id="PF00072">
    <property type="entry name" value="Response_reg"/>
    <property type="match status" value="1"/>
</dbReference>
<keyword evidence="4" id="KW-0597">Phosphoprotein</keyword>
<dbReference type="SUPFAM" id="SSF46894">
    <property type="entry name" value="C-terminal effector domain of the bipartite response regulators"/>
    <property type="match status" value="1"/>
</dbReference>
<protein>
    <recommendedName>
        <fullName evidence="9">TctD-like protein</fullName>
    </recommendedName>
</protein>
<evidence type="ECO:0000313" key="7">
    <source>
        <dbReference type="EMBL" id="SCW21231.1"/>
    </source>
</evidence>
<dbReference type="SUPFAM" id="SSF52172">
    <property type="entry name" value="CheY-like"/>
    <property type="match status" value="1"/>
</dbReference>
<dbReference type="GO" id="GO:0005829">
    <property type="term" value="C:cytosol"/>
    <property type="evidence" value="ECO:0007669"/>
    <property type="project" value="TreeGrafter"/>
</dbReference>
<evidence type="ECO:0000259" key="6">
    <source>
        <dbReference type="PROSITE" id="PS50110"/>
    </source>
</evidence>
<dbReference type="PANTHER" id="PTHR48111">
    <property type="entry name" value="REGULATOR OF RPOS"/>
    <property type="match status" value="1"/>
</dbReference>
<dbReference type="PROSITE" id="PS50110">
    <property type="entry name" value="RESPONSE_REGULATORY"/>
    <property type="match status" value="1"/>
</dbReference>
<evidence type="ECO:0000256" key="2">
    <source>
        <dbReference type="ARBA" id="ARBA00023125"/>
    </source>
</evidence>
<evidence type="ECO:0000256" key="1">
    <source>
        <dbReference type="ARBA" id="ARBA00023015"/>
    </source>
</evidence>
<dbReference type="Gene3D" id="1.10.10.10">
    <property type="entry name" value="Winged helix-like DNA-binding domain superfamily/Winged helix DNA-binding domain"/>
    <property type="match status" value="1"/>
</dbReference>
<gene>
    <name evidence="8" type="primary">ycf29</name>
    <name evidence="7" type="ORF">BQ776_221</name>
    <name evidence="8" type="ORF">J0165_221</name>
</gene>
<keyword evidence="3" id="KW-0804">Transcription</keyword>
<dbReference type="Gene3D" id="3.40.50.2300">
    <property type="match status" value="1"/>
</dbReference>
<sequence>MLSKILLVDDDTSLLLSLSCYLSDAGFYVDTAHSVSQAIELLNNYNYNLVISDIFLPQRDGYNLVEYIKSTSVLQSIPFMFLTAKGMTNDRIIGYDLGCSGYVTKPFDPAELLSIVRNILLSQKNIGEKNQTFDTYVSNLFTYREQDVLHKVLKGMTNKEIAFSLSLNLRNVEKYVSRLLSKTGTRNRTELAQYFYRERYIKNNF</sequence>
<dbReference type="RefSeq" id="YP_009312977.1">
    <property type="nucleotide sequence ID" value="NC_031654.1"/>
</dbReference>
<dbReference type="GO" id="GO:0000156">
    <property type="term" value="F:phosphorelay response regulator activity"/>
    <property type="evidence" value="ECO:0007669"/>
    <property type="project" value="TreeGrafter"/>
</dbReference>
<proteinExistence type="predicted"/>
<dbReference type="AlphaFoldDB" id="A0A1G4NZH9"/>
<dbReference type="SMART" id="SM00448">
    <property type="entry name" value="REC"/>
    <property type="match status" value="1"/>
</dbReference>
<dbReference type="InterPro" id="IPR036388">
    <property type="entry name" value="WH-like_DNA-bd_sf"/>
</dbReference>
<keyword evidence="2" id="KW-0238">DNA-binding</keyword>
<dbReference type="GeneID" id="30001745"/>
<keyword evidence="1" id="KW-0805">Transcription regulation</keyword>
<name>A0A1G4NZH9_9FLOR</name>
<feature type="domain" description="Response regulatory" evidence="6">
    <location>
        <begin position="4"/>
        <end position="120"/>
    </location>
</feature>
<feature type="modified residue" description="4-aspartylphosphate" evidence="4">
    <location>
        <position position="53"/>
    </location>
</feature>
<dbReference type="InterPro" id="IPR039420">
    <property type="entry name" value="WalR-like"/>
</dbReference>
<dbReference type="GO" id="GO:0032993">
    <property type="term" value="C:protein-DNA complex"/>
    <property type="evidence" value="ECO:0007669"/>
    <property type="project" value="TreeGrafter"/>
</dbReference>
<evidence type="ECO:0000259" key="5">
    <source>
        <dbReference type="PROSITE" id="PS50043"/>
    </source>
</evidence>
<organism evidence="8">
    <name type="scientific">Helminthora furcellata</name>
    <dbReference type="NCBI Taxonomy" id="1884666"/>
    <lineage>
        <taxon>Eukaryota</taxon>
        <taxon>Rhodophyta</taxon>
        <taxon>Florideophyceae</taxon>
        <taxon>Nemaliophycidae</taxon>
        <taxon>Nemaliales</taxon>
        <taxon>Liagoraceae</taxon>
        <taxon>Helminthora</taxon>
    </lineage>
</organism>
<evidence type="ECO:0000256" key="4">
    <source>
        <dbReference type="PROSITE-ProRule" id="PRU00169"/>
    </source>
</evidence>
<dbReference type="CDD" id="cd06170">
    <property type="entry name" value="LuxR_C_like"/>
    <property type="match status" value="1"/>
</dbReference>
<keyword evidence="8" id="KW-0934">Plastid</keyword>
<dbReference type="EMBL" id="LT622876">
    <property type="protein sequence ID" value="SCW24091.1"/>
    <property type="molecule type" value="Genomic_DNA"/>
</dbReference>
<dbReference type="PANTHER" id="PTHR48111:SF67">
    <property type="entry name" value="TRANSCRIPTIONAL REGULATORY PROTEIN TCTD"/>
    <property type="match status" value="1"/>
</dbReference>
<dbReference type="PROSITE" id="PS50043">
    <property type="entry name" value="HTH_LUXR_2"/>
    <property type="match status" value="1"/>
</dbReference>
<dbReference type="InterPro" id="IPR016032">
    <property type="entry name" value="Sig_transdc_resp-reg_C-effctor"/>
</dbReference>
<dbReference type="InterPro" id="IPR011006">
    <property type="entry name" value="CheY-like_superfamily"/>
</dbReference>
<dbReference type="SMART" id="SM00421">
    <property type="entry name" value="HTH_LUXR"/>
    <property type="match status" value="1"/>
</dbReference>
<reference evidence="7" key="1">
    <citation type="submission" date="2016-08" db="EMBL/GenBank/DDBJ databases">
        <authorList>
            <person name="Seilhamer J.J."/>
        </authorList>
    </citation>
    <scope>NUCLEOTIDE SEQUENCE</scope>
    <source>
        <strain evidence="7">J.0165</strain>
    </source>
</reference>
<evidence type="ECO:0008006" key="9">
    <source>
        <dbReference type="Google" id="ProtNLM"/>
    </source>
</evidence>
<feature type="domain" description="HTH luxR-type" evidence="5">
    <location>
        <begin position="134"/>
        <end position="199"/>
    </location>
</feature>
<reference evidence="8" key="3">
    <citation type="submission" date="2016-10" db="EMBL/GenBank/DDBJ databases">
        <authorList>
            <person name="de Groot N.N."/>
        </authorList>
    </citation>
    <scope>NUCLEOTIDE SEQUENCE</scope>
    <source>
        <strain evidence="8">J.0165</strain>
    </source>
</reference>
<keyword evidence="8" id="KW-0150">Chloroplast</keyword>
<dbReference type="PROSITE" id="PS00622">
    <property type="entry name" value="HTH_LUXR_1"/>
    <property type="match status" value="1"/>
</dbReference>
<dbReference type="InterPro" id="IPR000792">
    <property type="entry name" value="Tscrpt_reg_LuxR_C"/>
</dbReference>
<accession>A0A1G4NZH9</accession>